<dbReference type="EMBL" id="VOHS01000025">
    <property type="protein sequence ID" value="TWV98697.1"/>
    <property type="molecule type" value="Genomic_DNA"/>
</dbReference>
<comment type="caution">
    <text evidence="1">The sequence shown here is derived from an EMBL/GenBank/DDBJ whole genome shotgun (WGS) entry which is preliminary data.</text>
</comment>
<sequence length="120" mass="13711">MAYLKSNVLGYDWANRNERNDSLAKGYLSLFAQFISLDGKIAHTFEKKLTTDIRVAWSIIRDGQIGNGGLKHRLQLKNQDQKGFTFFFGDDEHTYLLVLTHRGNCFGKNTFWNKATATSC</sequence>
<evidence type="ECO:0000313" key="1">
    <source>
        <dbReference type="EMBL" id="TWV98697.1"/>
    </source>
</evidence>
<organism evidence="1 2">
    <name type="scientific">Chitinophaga pinensis</name>
    <dbReference type="NCBI Taxonomy" id="79329"/>
    <lineage>
        <taxon>Bacteria</taxon>
        <taxon>Pseudomonadati</taxon>
        <taxon>Bacteroidota</taxon>
        <taxon>Chitinophagia</taxon>
        <taxon>Chitinophagales</taxon>
        <taxon>Chitinophagaceae</taxon>
        <taxon>Chitinophaga</taxon>
    </lineage>
</organism>
<name>A0A5C6LQ15_9BACT</name>
<dbReference type="OrthoDB" id="617654at2"/>
<dbReference type="Proteomes" id="UP000318815">
    <property type="component" value="Unassembled WGS sequence"/>
</dbReference>
<keyword evidence="2" id="KW-1185">Reference proteome</keyword>
<accession>A0A5C6LQ15</accession>
<evidence type="ECO:0000313" key="2">
    <source>
        <dbReference type="Proteomes" id="UP000318815"/>
    </source>
</evidence>
<gene>
    <name evidence="1" type="ORF">FEF09_20670</name>
</gene>
<dbReference type="AlphaFoldDB" id="A0A5C6LQ15"/>
<protein>
    <submittedName>
        <fullName evidence="1">Uncharacterized protein</fullName>
    </submittedName>
</protein>
<reference evidence="1 2" key="1">
    <citation type="submission" date="2019-08" db="EMBL/GenBank/DDBJ databases">
        <title>Whole genome sequencing of chitin degrading bacteria Chitinophaga pinensis YS16.</title>
        <authorList>
            <person name="Singh R.P."/>
            <person name="Manchanda G."/>
            <person name="Maurya I.K."/>
            <person name="Joshi N.K."/>
            <person name="Srivastava A.K."/>
        </authorList>
    </citation>
    <scope>NUCLEOTIDE SEQUENCE [LARGE SCALE GENOMIC DNA]</scope>
    <source>
        <strain evidence="1 2">YS-16</strain>
    </source>
</reference>
<proteinExistence type="predicted"/>